<dbReference type="GO" id="GO:0008395">
    <property type="term" value="F:steroid hydroxylase activity"/>
    <property type="evidence" value="ECO:0007669"/>
    <property type="project" value="TreeGrafter"/>
</dbReference>
<reference evidence="7" key="1">
    <citation type="submission" date="2019-10" db="EMBL/GenBank/DDBJ databases">
        <title>Genome-wide survey of cytochrome P450 genes in the aquaculture parasite Lepeophtheirus salmonis (Kroyer 1837) (salmon louse).</title>
        <authorList>
            <person name="Humble J.L."/>
            <person name="Carmona-Antonanzas G."/>
            <person name="McNair C.M."/>
            <person name="Nelson D.R."/>
            <person name="Bassett D.I."/>
            <person name="Egholm I."/>
            <person name="Bron J.E."/>
            <person name="Bekaert M."/>
            <person name="Sturm A."/>
        </authorList>
    </citation>
    <scope>NUCLEOTIDE SEQUENCE</scope>
</reference>
<evidence type="ECO:0000256" key="1">
    <source>
        <dbReference type="ARBA" id="ARBA00010617"/>
    </source>
</evidence>
<dbReference type="PANTHER" id="PTHR24300:SF397">
    <property type="entry name" value="CYTOCHROME P450 2U1"/>
    <property type="match status" value="1"/>
</dbReference>
<proteinExistence type="evidence at transcript level"/>
<dbReference type="PANTHER" id="PTHR24300">
    <property type="entry name" value="CYTOCHROME P450 508A4-RELATED"/>
    <property type="match status" value="1"/>
</dbReference>
<dbReference type="PROSITE" id="PS00086">
    <property type="entry name" value="CYTOCHROME_P450"/>
    <property type="match status" value="1"/>
</dbReference>
<sequence length="510" mass="58142">MSILVSILAIGILLLCTYKSYRAIRINLMGPWSNAPPGPSTYPFLGAIPSLVKDFWGSDRALKSPIDFFDKLHDIYGEDFRLHNGIEDTIILSSLNGIREFSNHPNASFRPFNKVLMDIYSDGKDLGMGLGTGGERWKFLRRFSSSAFKSLSGGASGLNQNFDLEVSEIVADLRGKAKSPDPIIRNVNIYFDIPILNIIWWLVAGRRYKYGDPAIQKQFDYLKVLLEEPFIAPLTIIPFALYIPPLRKIYNRIRNAMNSFRILLSKIVEERRKDNFTDEKRGFIDLFLKAQLDDKDNPYLSNEDLIMCCQDFFLAGAETSSKTLCTFILYMVLYPNIQENAASEIRDAIQKDTQIKSKDRHLLPYTDAVLMEVRRYATPFPITPFRCSNKDIRVNGFDIPANVPVQVNLNGVLRSKYCWKAPDIFNPSRFLNEKGAVEIPNAFMPFGFGRRRCIGEDIGNISNFLIVSNLLHNFKFSASFSKNKNHLPSNDRFGGIIQGYEPFDVKIELR</sequence>
<comment type="cofactor">
    <cofactor evidence="5">
        <name>heme</name>
        <dbReference type="ChEBI" id="CHEBI:30413"/>
    </cofactor>
</comment>
<dbReference type="PRINTS" id="PR00463">
    <property type="entry name" value="EP450I"/>
</dbReference>
<comment type="similarity">
    <text evidence="1 6">Belongs to the cytochrome P450 family.</text>
</comment>
<dbReference type="InterPro" id="IPR002401">
    <property type="entry name" value="Cyt_P450_E_grp-I"/>
</dbReference>
<evidence type="ECO:0000256" key="2">
    <source>
        <dbReference type="ARBA" id="ARBA00022723"/>
    </source>
</evidence>
<dbReference type="GO" id="GO:0005506">
    <property type="term" value="F:iron ion binding"/>
    <property type="evidence" value="ECO:0007669"/>
    <property type="project" value="InterPro"/>
</dbReference>
<gene>
    <name evidence="7" type="primary">CYP3038E1</name>
</gene>
<keyword evidence="3 5" id="KW-0408">Iron</keyword>
<dbReference type="GO" id="GO:0005737">
    <property type="term" value="C:cytoplasm"/>
    <property type="evidence" value="ECO:0007669"/>
    <property type="project" value="TreeGrafter"/>
</dbReference>
<evidence type="ECO:0000313" key="7">
    <source>
        <dbReference type="EMBL" id="QGA72958.1"/>
    </source>
</evidence>
<evidence type="ECO:0000256" key="5">
    <source>
        <dbReference type="PIRSR" id="PIRSR602401-1"/>
    </source>
</evidence>
<keyword evidence="2 5" id="KW-0479">Metal-binding</keyword>
<dbReference type="PRINTS" id="PR00385">
    <property type="entry name" value="P450"/>
</dbReference>
<dbReference type="Pfam" id="PF00067">
    <property type="entry name" value="p450"/>
    <property type="match status" value="1"/>
</dbReference>
<dbReference type="InterPro" id="IPR001128">
    <property type="entry name" value="Cyt_P450"/>
</dbReference>
<dbReference type="InterPro" id="IPR017972">
    <property type="entry name" value="Cyt_P450_CS"/>
</dbReference>
<dbReference type="GO" id="GO:0020037">
    <property type="term" value="F:heme binding"/>
    <property type="evidence" value="ECO:0007669"/>
    <property type="project" value="InterPro"/>
</dbReference>
<evidence type="ECO:0000256" key="6">
    <source>
        <dbReference type="RuleBase" id="RU000461"/>
    </source>
</evidence>
<evidence type="ECO:0000256" key="4">
    <source>
        <dbReference type="ARBA" id="ARBA00023033"/>
    </source>
</evidence>
<keyword evidence="6" id="KW-0560">Oxidoreductase</keyword>
<evidence type="ECO:0000256" key="3">
    <source>
        <dbReference type="ARBA" id="ARBA00023004"/>
    </source>
</evidence>
<dbReference type="GO" id="GO:0016712">
    <property type="term" value="F:oxidoreductase activity, acting on paired donors, with incorporation or reduction of molecular oxygen, reduced flavin or flavoprotein as one donor, and incorporation of one atom of oxygen"/>
    <property type="evidence" value="ECO:0007669"/>
    <property type="project" value="TreeGrafter"/>
</dbReference>
<dbReference type="Gene3D" id="1.10.630.10">
    <property type="entry name" value="Cytochrome P450"/>
    <property type="match status" value="1"/>
</dbReference>
<feature type="binding site" description="axial binding residue" evidence="5">
    <location>
        <position position="453"/>
    </location>
    <ligand>
        <name>heme</name>
        <dbReference type="ChEBI" id="CHEBI:30413"/>
    </ligand>
    <ligandPart>
        <name>Fe</name>
        <dbReference type="ChEBI" id="CHEBI:18248"/>
    </ligandPart>
</feature>
<dbReference type="SUPFAM" id="SSF48264">
    <property type="entry name" value="Cytochrome P450"/>
    <property type="match status" value="1"/>
</dbReference>
<name>A0A5Q0TY56_LEPSM</name>
<dbReference type="GO" id="GO:0006082">
    <property type="term" value="P:organic acid metabolic process"/>
    <property type="evidence" value="ECO:0007669"/>
    <property type="project" value="TreeGrafter"/>
</dbReference>
<dbReference type="InterPro" id="IPR036396">
    <property type="entry name" value="Cyt_P450_sf"/>
</dbReference>
<dbReference type="GO" id="GO:0006805">
    <property type="term" value="P:xenobiotic metabolic process"/>
    <property type="evidence" value="ECO:0007669"/>
    <property type="project" value="TreeGrafter"/>
</dbReference>
<keyword evidence="5 6" id="KW-0349">Heme</keyword>
<dbReference type="AlphaFoldDB" id="A0A5Q0TY56"/>
<accession>A0A5Q0TY56</accession>
<keyword evidence="4 6" id="KW-0503">Monooxygenase</keyword>
<organism evidence="7">
    <name type="scientific">Lepeophtheirus salmonis</name>
    <name type="common">Salmon louse</name>
    <name type="synonym">Caligus salmonis</name>
    <dbReference type="NCBI Taxonomy" id="72036"/>
    <lineage>
        <taxon>Eukaryota</taxon>
        <taxon>Metazoa</taxon>
        <taxon>Ecdysozoa</taxon>
        <taxon>Arthropoda</taxon>
        <taxon>Crustacea</taxon>
        <taxon>Multicrustacea</taxon>
        <taxon>Hexanauplia</taxon>
        <taxon>Copepoda</taxon>
        <taxon>Siphonostomatoida</taxon>
        <taxon>Caligidae</taxon>
        <taxon>Lepeophtheirus</taxon>
    </lineage>
</organism>
<dbReference type="InterPro" id="IPR050182">
    <property type="entry name" value="Cytochrome_P450_fam2"/>
</dbReference>
<dbReference type="EMBL" id="MN551206">
    <property type="protein sequence ID" value="QGA72958.1"/>
    <property type="molecule type" value="mRNA"/>
</dbReference>
<protein>
    <submittedName>
        <fullName evidence="7">Cytochrome P450 3038E1</fullName>
    </submittedName>
</protein>